<proteinExistence type="predicted"/>
<sequence length="417" mass="45135">MGRQPRKHDPSNGNAGAGQPPPKRPRSSERPLVRRLADGATPPAPSAKSRCDAVRPAVRNSPASLERGCRSPVTPGGDFQRKDSDGLVCLTPDSTKAMFQQDDHEKGECFPGVVLSKTGDCVVKMAAANVEDLCVEDLRDNELITVIEGPSKPLPSIPLVQDEEAVQLAKTLVNEQVKKFMKGVSEPGVLQSRLSKITSLLVQATSMVSVLHDEIPPQIHTQNTGYVTQISELEQQLEELSKKLCSTEDELEVTKAELKTTQAAMLEAQSDRMTAITAMNSIAMRVGASFARLGEILLTPPSVVDSLEESIKQLTMLVSRLGPVTLSHGLSLAKSSLTFGVAALLCREKGIKGLLEPSGMDTRQFVRSQGPEFHSLISQVVEAMEQRLSNTHEGGEWRILEPPKNQDNQQTIVIGGV</sequence>
<reference evidence="4" key="2">
    <citation type="submission" date="2013-12" db="EMBL/GenBank/DDBJ databases">
        <authorList>
            <person name="Yu Y."/>
            <person name="Lee S."/>
            <person name="de Baynast K."/>
            <person name="Wissotski M."/>
            <person name="Liu L."/>
            <person name="Talag J."/>
            <person name="Goicoechea J."/>
            <person name="Angelova A."/>
            <person name="Jetty R."/>
            <person name="Kudrna D."/>
            <person name="Golser W."/>
            <person name="Rivera L."/>
            <person name="Zhang J."/>
            <person name="Wing R."/>
        </authorList>
    </citation>
    <scope>NUCLEOTIDE SEQUENCE</scope>
</reference>
<protein>
    <submittedName>
        <fullName evidence="3">Uncharacterized protein</fullName>
    </submittedName>
</protein>
<reference evidence="3 4" key="1">
    <citation type="submission" date="2012-08" db="EMBL/GenBank/DDBJ databases">
        <title>Oryza genome evolution.</title>
        <authorList>
            <person name="Wing R.A."/>
        </authorList>
    </citation>
    <scope>NUCLEOTIDE SEQUENCE</scope>
</reference>
<keyword evidence="1" id="KW-0175">Coiled coil</keyword>
<evidence type="ECO:0000256" key="1">
    <source>
        <dbReference type="SAM" id="Coils"/>
    </source>
</evidence>
<dbReference type="Proteomes" id="UP000032180">
    <property type="component" value="Chromosome 5"/>
</dbReference>
<dbReference type="AlphaFoldDB" id="A0A0D9WFQ5"/>
<evidence type="ECO:0000313" key="4">
    <source>
        <dbReference type="Proteomes" id="UP000032180"/>
    </source>
</evidence>
<dbReference type="HOGENOM" id="CLU_034693_0_0_1"/>
<evidence type="ECO:0000256" key="2">
    <source>
        <dbReference type="SAM" id="MobiDB-lite"/>
    </source>
</evidence>
<feature type="compositionally biased region" description="Basic and acidic residues" evidence="2">
    <location>
        <begin position="26"/>
        <end position="37"/>
    </location>
</feature>
<reference evidence="3" key="3">
    <citation type="submission" date="2015-04" db="UniProtKB">
        <authorList>
            <consortium name="EnsemblPlants"/>
        </authorList>
    </citation>
    <scope>IDENTIFICATION</scope>
</reference>
<dbReference type="EnsemblPlants" id="LPERR05G10890.1">
    <property type="protein sequence ID" value="LPERR05G10890.1"/>
    <property type="gene ID" value="LPERR05G10890"/>
</dbReference>
<name>A0A0D9WFQ5_9ORYZ</name>
<organism evidence="3 4">
    <name type="scientific">Leersia perrieri</name>
    <dbReference type="NCBI Taxonomy" id="77586"/>
    <lineage>
        <taxon>Eukaryota</taxon>
        <taxon>Viridiplantae</taxon>
        <taxon>Streptophyta</taxon>
        <taxon>Embryophyta</taxon>
        <taxon>Tracheophyta</taxon>
        <taxon>Spermatophyta</taxon>
        <taxon>Magnoliopsida</taxon>
        <taxon>Liliopsida</taxon>
        <taxon>Poales</taxon>
        <taxon>Poaceae</taxon>
        <taxon>BOP clade</taxon>
        <taxon>Oryzoideae</taxon>
        <taxon>Oryzeae</taxon>
        <taxon>Oryzinae</taxon>
        <taxon>Leersia</taxon>
    </lineage>
</organism>
<dbReference type="Gramene" id="LPERR05G10890.1">
    <property type="protein sequence ID" value="LPERR05G10890.1"/>
    <property type="gene ID" value="LPERR05G10890"/>
</dbReference>
<feature type="region of interest" description="Disordered" evidence="2">
    <location>
        <begin position="1"/>
        <end position="80"/>
    </location>
</feature>
<keyword evidence="4" id="KW-1185">Reference proteome</keyword>
<feature type="coiled-coil region" evidence="1">
    <location>
        <begin position="223"/>
        <end position="250"/>
    </location>
</feature>
<accession>A0A0D9WFQ5</accession>
<evidence type="ECO:0000313" key="3">
    <source>
        <dbReference type="EnsemblPlants" id="LPERR05G10890.1"/>
    </source>
</evidence>